<organism evidence="2 3">
    <name type="scientific">Trifolium medium</name>
    <dbReference type="NCBI Taxonomy" id="97028"/>
    <lineage>
        <taxon>Eukaryota</taxon>
        <taxon>Viridiplantae</taxon>
        <taxon>Streptophyta</taxon>
        <taxon>Embryophyta</taxon>
        <taxon>Tracheophyta</taxon>
        <taxon>Spermatophyta</taxon>
        <taxon>Magnoliopsida</taxon>
        <taxon>eudicotyledons</taxon>
        <taxon>Gunneridae</taxon>
        <taxon>Pentapetalae</taxon>
        <taxon>rosids</taxon>
        <taxon>fabids</taxon>
        <taxon>Fabales</taxon>
        <taxon>Fabaceae</taxon>
        <taxon>Papilionoideae</taxon>
        <taxon>50 kb inversion clade</taxon>
        <taxon>NPAAA clade</taxon>
        <taxon>Hologalegina</taxon>
        <taxon>IRL clade</taxon>
        <taxon>Trifolieae</taxon>
        <taxon>Trifolium</taxon>
    </lineage>
</organism>
<dbReference type="Pfam" id="PF08268">
    <property type="entry name" value="FBA_3"/>
    <property type="match status" value="1"/>
</dbReference>
<proteinExistence type="predicted"/>
<dbReference type="EMBL" id="LXQA010147947">
    <property type="protein sequence ID" value="MCI25565.1"/>
    <property type="molecule type" value="Genomic_DNA"/>
</dbReference>
<dbReference type="InterPro" id="IPR013187">
    <property type="entry name" value="F-box-assoc_dom_typ3"/>
</dbReference>
<feature type="domain" description="F-box associated beta-propeller type 3" evidence="1">
    <location>
        <begin position="9"/>
        <end position="82"/>
    </location>
</feature>
<comment type="caution">
    <text evidence="2">The sequence shown here is derived from an EMBL/GenBank/DDBJ whole genome shotgun (WGS) entry which is preliminary data.</text>
</comment>
<protein>
    <submittedName>
        <fullName evidence="2">F-box family protein</fullName>
    </submittedName>
</protein>
<evidence type="ECO:0000259" key="1">
    <source>
        <dbReference type="Pfam" id="PF08268"/>
    </source>
</evidence>
<sequence>MPQGIGRSHVHTSLGFGYDHVNDNYKVVAVLKYPEGLTWMTKEYKVEVKVYSLGTNCWKTIGEFPFDGAPFSSGTFASGTIY</sequence>
<reference evidence="2 3" key="1">
    <citation type="journal article" date="2018" name="Front. Plant Sci.">
        <title>Red Clover (Trifolium pratense) and Zigzag Clover (T. medium) - A Picture of Genomic Similarities and Differences.</title>
        <authorList>
            <person name="Dluhosova J."/>
            <person name="Istvanek J."/>
            <person name="Nedelnik J."/>
            <person name="Repkova J."/>
        </authorList>
    </citation>
    <scope>NUCLEOTIDE SEQUENCE [LARGE SCALE GENOMIC DNA]</scope>
    <source>
        <strain evidence="3">cv. 10/8</strain>
        <tissue evidence="2">Leaf</tissue>
    </source>
</reference>
<name>A0A392QQK4_9FABA</name>
<keyword evidence="3" id="KW-1185">Reference proteome</keyword>
<feature type="non-terminal residue" evidence="2">
    <location>
        <position position="82"/>
    </location>
</feature>
<accession>A0A392QQK4</accession>
<dbReference type="AlphaFoldDB" id="A0A392QQK4"/>
<dbReference type="Proteomes" id="UP000265520">
    <property type="component" value="Unassembled WGS sequence"/>
</dbReference>
<evidence type="ECO:0000313" key="2">
    <source>
        <dbReference type="EMBL" id="MCI25565.1"/>
    </source>
</evidence>
<evidence type="ECO:0000313" key="3">
    <source>
        <dbReference type="Proteomes" id="UP000265520"/>
    </source>
</evidence>